<gene>
    <name evidence="1" type="ORF">D1006_07675</name>
</gene>
<organism evidence="1 2">
    <name type="scientific">Burkholderia stabilis</name>
    <dbReference type="NCBI Taxonomy" id="95485"/>
    <lineage>
        <taxon>Bacteria</taxon>
        <taxon>Pseudomonadati</taxon>
        <taxon>Pseudomonadota</taxon>
        <taxon>Betaproteobacteria</taxon>
        <taxon>Burkholderiales</taxon>
        <taxon>Burkholderiaceae</taxon>
        <taxon>Burkholderia</taxon>
        <taxon>Burkholderia cepacia complex</taxon>
    </lineage>
</organism>
<proteinExistence type="predicted"/>
<accession>A0A4Q2AS49</accession>
<protein>
    <submittedName>
        <fullName evidence="1">Uncharacterized protein</fullName>
    </submittedName>
</protein>
<reference evidence="1 2" key="1">
    <citation type="submission" date="2018-08" db="EMBL/GenBank/DDBJ databases">
        <title>Mountain-cultivated ginseng endophyte, Burkholderia stabilis and its activity against ginseng root rot disease.</title>
        <authorList>
            <person name="Tapan Kumar M."/>
            <person name="Bae H."/>
            <person name="Shanmugam G."/>
            <person name="Jeon J."/>
        </authorList>
    </citation>
    <scope>NUCLEOTIDE SEQUENCE [LARGE SCALE GENOMIC DNA]</scope>
    <source>
        <strain evidence="1 2">EB159</strain>
    </source>
</reference>
<evidence type="ECO:0000313" key="2">
    <source>
        <dbReference type="Proteomes" id="UP000289650"/>
    </source>
</evidence>
<dbReference type="EMBL" id="QWEX01000001">
    <property type="protein sequence ID" value="RXV72247.1"/>
    <property type="molecule type" value="Genomic_DNA"/>
</dbReference>
<dbReference type="AlphaFoldDB" id="A0A4Q2AS49"/>
<evidence type="ECO:0000313" key="1">
    <source>
        <dbReference type="EMBL" id="RXV72247.1"/>
    </source>
</evidence>
<sequence length="94" mass="10022">MRFRCRAVVGAGGIDAASLGFGRQTKHPARRQAPLLHLQHCAGGCVERDGEPFATGFLSRATVARHLPATAKRRVRTGSPRIGLVPLVQAPRAS</sequence>
<name>A0A4Q2AS49_9BURK</name>
<comment type="caution">
    <text evidence="1">The sequence shown here is derived from an EMBL/GenBank/DDBJ whole genome shotgun (WGS) entry which is preliminary data.</text>
</comment>
<dbReference type="Proteomes" id="UP000289650">
    <property type="component" value="Unassembled WGS sequence"/>
</dbReference>